<reference evidence="1" key="1">
    <citation type="submission" date="2023-03" db="EMBL/GenBank/DDBJ databases">
        <title>Massive genome expansion in bonnet fungi (Mycena s.s.) driven by repeated elements and novel gene families across ecological guilds.</title>
        <authorList>
            <consortium name="Lawrence Berkeley National Laboratory"/>
            <person name="Harder C.B."/>
            <person name="Miyauchi S."/>
            <person name="Viragh M."/>
            <person name="Kuo A."/>
            <person name="Thoen E."/>
            <person name="Andreopoulos B."/>
            <person name="Lu D."/>
            <person name="Skrede I."/>
            <person name="Drula E."/>
            <person name="Henrissat B."/>
            <person name="Morin E."/>
            <person name="Kohler A."/>
            <person name="Barry K."/>
            <person name="LaButti K."/>
            <person name="Morin E."/>
            <person name="Salamov A."/>
            <person name="Lipzen A."/>
            <person name="Mereny Z."/>
            <person name="Hegedus B."/>
            <person name="Baldrian P."/>
            <person name="Stursova M."/>
            <person name="Weitz H."/>
            <person name="Taylor A."/>
            <person name="Grigoriev I.V."/>
            <person name="Nagy L.G."/>
            <person name="Martin F."/>
            <person name="Kauserud H."/>
        </authorList>
    </citation>
    <scope>NUCLEOTIDE SEQUENCE</scope>
    <source>
        <strain evidence="1">CBHHK200</strain>
    </source>
</reference>
<evidence type="ECO:0000313" key="1">
    <source>
        <dbReference type="EMBL" id="KAJ7038525.1"/>
    </source>
</evidence>
<proteinExistence type="predicted"/>
<dbReference type="PANTHER" id="PTHR43558:SF6">
    <property type="entry name" value="REDUCTASE, PUTATIVE (AFU_ORTHOLOGUE AFUA_3G10540)-RELATED"/>
    <property type="match status" value="1"/>
</dbReference>
<dbReference type="Proteomes" id="UP001218188">
    <property type="component" value="Unassembled WGS sequence"/>
</dbReference>
<dbReference type="AlphaFoldDB" id="A0AAD6X7Q5"/>
<dbReference type="InterPro" id="IPR053354">
    <property type="entry name" value="MGDG_epimerase"/>
</dbReference>
<accession>A0AAD6X7Q5</accession>
<dbReference type="EMBL" id="JARJCM010000031">
    <property type="protein sequence ID" value="KAJ7038525.1"/>
    <property type="molecule type" value="Genomic_DNA"/>
</dbReference>
<organism evidence="1 2">
    <name type="scientific">Mycena alexandri</name>
    <dbReference type="NCBI Taxonomy" id="1745969"/>
    <lineage>
        <taxon>Eukaryota</taxon>
        <taxon>Fungi</taxon>
        <taxon>Dikarya</taxon>
        <taxon>Basidiomycota</taxon>
        <taxon>Agaricomycotina</taxon>
        <taxon>Agaricomycetes</taxon>
        <taxon>Agaricomycetidae</taxon>
        <taxon>Agaricales</taxon>
        <taxon>Marasmiineae</taxon>
        <taxon>Mycenaceae</taxon>
        <taxon>Mycena</taxon>
    </lineage>
</organism>
<comment type="caution">
    <text evidence="1">The sequence shown here is derived from an EMBL/GenBank/DDBJ whole genome shotgun (WGS) entry which is preliminary data.</text>
</comment>
<name>A0AAD6X7Q5_9AGAR</name>
<sequence length="633" mass="71927">MVIMFNQEFDHEFRWGNSSEYAQQRIAGHVHAHNQYLLARTTLTTVPRLVDMTAELLGIDSREELEAIEPTVLRPYIWDCTRLPYTVLRQVLSVPWQGTVYSSNGPKIDEWQVVGILSNEKWLRDPGSRRGNRVPWQCGLVRLSQAGIVFPGSGLTASGRTILRPKNLPGFELMCGAREDQITIQLSTSAFSKTFEELSQRLLRNLDWTNIIVAGGMVLGTLISVDPPGGDPRVRHMSSSSDIDIYVYGLSAEKATAKIHHVYKTFRSNLPDGTPTLAVRNSKTITFYARYPLRRIQIVLKLADSPKEVLLNFDLDICAMGWDGSDIWMLPRAARALERSSNTPTRGTAYESYLPLSSLARTPEELEVLFPGENISNIDIGVIAAEARLSVEETFAERRGTYRVRYSDLDGIRPSRSCLIGFTLFMRHVVYWEMARQRDEIIDEPVWAYVSYEDTYEDNPNNLLNRPEYTWDSSFCLTAFGHHIDQSNDRENLAWIRSDISGRLRGHGVIHGDELGDARRITCASRMDALLSGTHDIKTLLLLPSDFAAHANTVVNEVMEELGVRIQAPMLTPAQQDRRIDELFEALQAFRRVNVPMEHSEDLQVSRLVQELSKREIGVHDEFEAFLRWMCQP</sequence>
<protein>
    <submittedName>
        <fullName evidence="1">Uncharacterized protein</fullName>
    </submittedName>
</protein>
<dbReference type="PANTHER" id="PTHR43558">
    <property type="entry name" value="REDUCTASE, PUTATIVE (AFU_ORTHOLOGUE AFUA_3G10540)-RELATED"/>
    <property type="match status" value="1"/>
</dbReference>
<keyword evidence="2" id="KW-1185">Reference proteome</keyword>
<evidence type="ECO:0000313" key="2">
    <source>
        <dbReference type="Proteomes" id="UP001218188"/>
    </source>
</evidence>
<gene>
    <name evidence="1" type="ORF">C8F04DRAFT_1179544</name>
</gene>